<keyword evidence="3 8" id="KW-0812">Transmembrane</keyword>
<accession>A0AAD5AUW4</accession>
<dbReference type="InterPro" id="IPR037272">
    <property type="entry name" value="SNS_sf"/>
</dbReference>
<feature type="binding site" evidence="6">
    <location>
        <position position="25"/>
    </location>
    <ligand>
        <name>Na(+)</name>
        <dbReference type="ChEBI" id="CHEBI:29101"/>
        <label>1</label>
    </ligand>
</feature>
<dbReference type="PRINTS" id="PR00176">
    <property type="entry name" value="NANEUSMPORT"/>
</dbReference>
<feature type="transmembrane region" description="Helical" evidence="9">
    <location>
        <begin position="46"/>
        <end position="71"/>
    </location>
</feature>
<dbReference type="InterPro" id="IPR000175">
    <property type="entry name" value="Na/ntran_symport"/>
</dbReference>
<name>A0AAD5AUW4_SILAS</name>
<feature type="transmembrane region" description="Helical" evidence="9">
    <location>
        <begin position="184"/>
        <end position="205"/>
    </location>
</feature>
<feature type="transmembrane region" description="Helical" evidence="9">
    <location>
        <begin position="217"/>
        <end position="244"/>
    </location>
</feature>
<keyword evidence="4 9" id="KW-1133">Transmembrane helix</keyword>
<feature type="transmembrane region" description="Helical" evidence="9">
    <location>
        <begin position="92"/>
        <end position="116"/>
    </location>
</feature>
<dbReference type="PROSITE" id="PS50267">
    <property type="entry name" value="NA_NEUROTRAN_SYMP_3"/>
    <property type="match status" value="1"/>
</dbReference>
<feature type="transmembrane region" description="Helical" evidence="9">
    <location>
        <begin position="472"/>
        <end position="491"/>
    </location>
</feature>
<feature type="transmembrane region" description="Helical" evidence="9">
    <location>
        <begin position="293"/>
        <end position="318"/>
    </location>
</feature>
<evidence type="ECO:0000256" key="2">
    <source>
        <dbReference type="ARBA" id="ARBA00022448"/>
    </source>
</evidence>
<keyword evidence="6" id="KW-0915">Sodium</keyword>
<feature type="transmembrane region" description="Helical" evidence="9">
    <location>
        <begin position="396"/>
        <end position="421"/>
    </location>
</feature>
<evidence type="ECO:0000256" key="7">
    <source>
        <dbReference type="PIRSR" id="PIRSR600175-2"/>
    </source>
</evidence>
<gene>
    <name evidence="10" type="ORF">C0J50_18091</name>
</gene>
<feature type="disulfide bond" evidence="7">
    <location>
        <begin position="128"/>
        <end position="137"/>
    </location>
</feature>
<dbReference type="Pfam" id="PF00209">
    <property type="entry name" value="SNF"/>
    <property type="match status" value="1"/>
</dbReference>
<keyword evidence="6" id="KW-0479">Metal-binding</keyword>
<feature type="transmembrane region" description="Helical" evidence="9">
    <location>
        <begin position="511"/>
        <end position="533"/>
    </location>
</feature>
<feature type="non-terminal residue" evidence="10">
    <location>
        <position position="572"/>
    </location>
</feature>
<keyword evidence="2 8" id="KW-0813">Transport</keyword>
<comment type="subcellular location">
    <subcellularLocation>
        <location evidence="1">Membrane</location>
        <topology evidence="1">Multi-pass membrane protein</topology>
    </subcellularLocation>
</comment>
<dbReference type="AlphaFoldDB" id="A0AAD5AUW4"/>
<dbReference type="GO" id="GO:0042995">
    <property type="term" value="C:cell projection"/>
    <property type="evidence" value="ECO:0007669"/>
    <property type="project" value="TreeGrafter"/>
</dbReference>
<dbReference type="PROSITE" id="PS00754">
    <property type="entry name" value="NA_NEUROTRAN_SYMP_2"/>
    <property type="match status" value="1"/>
</dbReference>
<protein>
    <recommendedName>
        <fullName evidence="8">Transporter</fullName>
    </recommendedName>
</protein>
<feature type="binding site" evidence="6">
    <location>
        <position position="29"/>
    </location>
    <ligand>
        <name>Na(+)</name>
        <dbReference type="ChEBI" id="CHEBI:29101"/>
        <label>1</label>
    </ligand>
</feature>
<feature type="binding site" evidence="6">
    <location>
        <position position="299"/>
    </location>
    <ligand>
        <name>Na(+)</name>
        <dbReference type="ChEBI" id="CHEBI:29101"/>
        <label>1</label>
    </ligand>
</feature>
<evidence type="ECO:0000256" key="6">
    <source>
        <dbReference type="PIRSR" id="PIRSR600175-1"/>
    </source>
</evidence>
<dbReference type="GO" id="GO:0046872">
    <property type="term" value="F:metal ion binding"/>
    <property type="evidence" value="ECO:0007669"/>
    <property type="project" value="UniProtKB-KW"/>
</dbReference>
<feature type="transmembrane region" description="Helical" evidence="9">
    <location>
        <begin position="352"/>
        <end position="376"/>
    </location>
</feature>
<dbReference type="PANTHER" id="PTHR11616:SF237">
    <property type="entry name" value="TRANSPORTER"/>
    <property type="match status" value="1"/>
</dbReference>
<organism evidence="10 11">
    <name type="scientific">Silurus asotus</name>
    <name type="common">Amur catfish</name>
    <name type="synonym">Parasilurus asotus</name>
    <dbReference type="NCBI Taxonomy" id="30991"/>
    <lineage>
        <taxon>Eukaryota</taxon>
        <taxon>Metazoa</taxon>
        <taxon>Chordata</taxon>
        <taxon>Craniata</taxon>
        <taxon>Vertebrata</taxon>
        <taxon>Euteleostomi</taxon>
        <taxon>Actinopterygii</taxon>
        <taxon>Neopterygii</taxon>
        <taxon>Teleostei</taxon>
        <taxon>Ostariophysi</taxon>
        <taxon>Siluriformes</taxon>
        <taxon>Siluridae</taxon>
        <taxon>Silurus</taxon>
    </lineage>
</organism>
<feature type="transmembrane region" description="Helical" evidence="9">
    <location>
        <begin position="427"/>
        <end position="451"/>
    </location>
</feature>
<comment type="similarity">
    <text evidence="8">Belongs to the sodium:neurotransmitter symporter (SNF) (TC 2.A.22) family.</text>
</comment>
<dbReference type="Proteomes" id="UP001205998">
    <property type="component" value="Unassembled WGS sequence"/>
</dbReference>
<comment type="caution">
    <text evidence="10">The sequence shown here is derived from an EMBL/GenBank/DDBJ whole genome shotgun (WGS) entry which is preliminary data.</text>
</comment>
<dbReference type="GO" id="GO:0005886">
    <property type="term" value="C:plasma membrane"/>
    <property type="evidence" value="ECO:0007669"/>
    <property type="project" value="TreeGrafter"/>
</dbReference>
<proteinExistence type="inferred from homology"/>
<keyword evidence="7" id="KW-1015">Disulfide bond</keyword>
<evidence type="ECO:0000256" key="1">
    <source>
        <dbReference type="ARBA" id="ARBA00004141"/>
    </source>
</evidence>
<feature type="binding site" evidence="6">
    <location>
        <position position="364"/>
    </location>
    <ligand>
        <name>Na(+)</name>
        <dbReference type="ChEBI" id="CHEBI:29101"/>
        <label>1</label>
    </ligand>
</feature>
<feature type="transmembrane region" description="Helical" evidence="9">
    <location>
        <begin position="264"/>
        <end position="281"/>
    </location>
</feature>
<reference evidence="10" key="1">
    <citation type="submission" date="2018-07" db="EMBL/GenBank/DDBJ databases">
        <title>Comparative genomics of catfishes provides insights into carnivory and benthic adaptation.</title>
        <authorList>
            <person name="Zhang Y."/>
            <person name="Wang D."/>
            <person name="Peng Z."/>
            <person name="Zheng S."/>
            <person name="Shao F."/>
            <person name="Tao W."/>
        </authorList>
    </citation>
    <scope>NUCLEOTIDE SEQUENCE</scope>
    <source>
        <strain evidence="10">Chongqing</strain>
    </source>
</reference>
<feature type="non-terminal residue" evidence="10">
    <location>
        <position position="1"/>
    </location>
</feature>
<dbReference type="GO" id="GO:0005332">
    <property type="term" value="F:gamma-aminobutyric acid:sodium:chloride symporter activity"/>
    <property type="evidence" value="ECO:0007669"/>
    <property type="project" value="TreeGrafter"/>
</dbReference>
<keyword evidence="11" id="KW-1185">Reference proteome</keyword>
<evidence type="ECO:0000256" key="9">
    <source>
        <dbReference type="SAM" id="Phobius"/>
    </source>
</evidence>
<evidence type="ECO:0000313" key="10">
    <source>
        <dbReference type="EMBL" id="KAI5622490.1"/>
    </source>
</evidence>
<dbReference type="SUPFAM" id="SSF161070">
    <property type="entry name" value="SNF-like"/>
    <property type="match status" value="1"/>
</dbReference>
<evidence type="ECO:0000256" key="4">
    <source>
        <dbReference type="ARBA" id="ARBA00022989"/>
    </source>
</evidence>
<feature type="transmembrane region" description="Helical" evidence="9">
    <location>
        <begin position="16"/>
        <end position="34"/>
    </location>
</feature>
<evidence type="ECO:0000256" key="8">
    <source>
        <dbReference type="RuleBase" id="RU003732"/>
    </source>
</evidence>
<feature type="binding site" evidence="6">
    <location>
        <position position="267"/>
    </location>
    <ligand>
        <name>Na(+)</name>
        <dbReference type="ChEBI" id="CHEBI:29101"/>
        <label>1</label>
    </ligand>
</feature>
<dbReference type="PROSITE" id="PS00610">
    <property type="entry name" value="NA_NEUROTRAN_SYMP_1"/>
    <property type="match status" value="1"/>
</dbReference>
<evidence type="ECO:0000256" key="5">
    <source>
        <dbReference type="ARBA" id="ARBA00023136"/>
    </source>
</evidence>
<keyword evidence="8" id="KW-0769">Symport</keyword>
<evidence type="ECO:0000256" key="3">
    <source>
        <dbReference type="ARBA" id="ARBA00022692"/>
    </source>
</evidence>
<sequence length="572" mass="64988">NKMLNERGQWSNKLEFLLAVAGNIVGLGNVWRFPYLCFKNGGGAFLIPYFLFAVTCGVPLFLLDICIGQYTKQSPALLWGRLCPLAEGFGHGAYIISFYSCICYNMLLAWALFYFIKSLSSQLPWTTCGNVWNTVNCVELTSNQTNMIPNSTHGNFSIFSVIEFWEGRVLNISPGMEILGNLNWEIFLCLLASWTACYFCIWKGVKSTGKAVYFTATFPYVMLFLLLLRGLTLPGALTGIKYYLYPQPSRLMDPQVWIDAGTQIFFSYSLATGSLTVLGSYNSYKTNCYRYSIWLCVLNSCTSFIAGFVVFSVLGFMAEKLGVDIEDAAKPGPGLAFITYPQAVAMMPLPQLWSVCFFIMLILLGLDTQFVGLELITSSAIDMFPNVLQRPYRREIFLFFFCTGCFCFQILMTTQGGVYIFQLIDYYGSSGACLLFMCLIETLVIGWIFGADRMFAVIEDMCDQPPCAFFKYCWRYFTPLMCLVTFIFYLSKYKPLMYNNVYVYPNWAYGLGWLMTTFSPVLVITWGLVKLCTHSGSLKQRFKTLCTPDKKLPMTRMQRAQMQISETLMTEI</sequence>
<feature type="binding site" evidence="6">
    <location>
        <position position="367"/>
    </location>
    <ligand>
        <name>Na(+)</name>
        <dbReference type="ChEBI" id="CHEBI:29101"/>
        <label>1</label>
    </ligand>
</feature>
<feature type="binding site" evidence="6">
    <location>
        <position position="22"/>
    </location>
    <ligand>
        <name>Na(+)</name>
        <dbReference type="ChEBI" id="CHEBI:29101"/>
        <label>1</label>
    </ligand>
</feature>
<keyword evidence="5 9" id="KW-0472">Membrane</keyword>
<dbReference type="PANTHER" id="PTHR11616">
    <property type="entry name" value="SODIUM/CHLORIDE DEPENDENT TRANSPORTER"/>
    <property type="match status" value="1"/>
</dbReference>
<dbReference type="EMBL" id="MU551617">
    <property type="protein sequence ID" value="KAI5622490.1"/>
    <property type="molecule type" value="Genomic_DNA"/>
</dbReference>
<evidence type="ECO:0000313" key="11">
    <source>
        <dbReference type="Proteomes" id="UP001205998"/>
    </source>
</evidence>